<evidence type="ECO:0000256" key="1">
    <source>
        <dbReference type="SAM" id="MobiDB-lite"/>
    </source>
</evidence>
<gene>
    <name evidence="3" type="ORF">EG328_002975</name>
</gene>
<organism evidence="3 4">
    <name type="scientific">Venturia inaequalis</name>
    <name type="common">Apple scab fungus</name>
    <dbReference type="NCBI Taxonomy" id="5025"/>
    <lineage>
        <taxon>Eukaryota</taxon>
        <taxon>Fungi</taxon>
        <taxon>Dikarya</taxon>
        <taxon>Ascomycota</taxon>
        <taxon>Pezizomycotina</taxon>
        <taxon>Dothideomycetes</taxon>
        <taxon>Pleosporomycetidae</taxon>
        <taxon>Venturiales</taxon>
        <taxon>Venturiaceae</taxon>
        <taxon>Venturia</taxon>
    </lineage>
</organism>
<feature type="region of interest" description="Disordered" evidence="1">
    <location>
        <begin position="230"/>
        <end position="263"/>
    </location>
</feature>
<proteinExistence type="predicted"/>
<reference evidence="3 4" key="1">
    <citation type="submission" date="2018-12" db="EMBL/GenBank/DDBJ databases">
        <title>Venturia inaequalis Genome Resource.</title>
        <authorList>
            <person name="Lichtner F.J."/>
        </authorList>
    </citation>
    <scope>NUCLEOTIDE SEQUENCE [LARGE SCALE GENOMIC DNA]</scope>
    <source>
        <strain evidence="3 4">120213</strain>
    </source>
</reference>
<keyword evidence="2" id="KW-0732">Signal</keyword>
<protein>
    <recommendedName>
        <fullName evidence="5">Cell wall protein</fullName>
    </recommendedName>
</protein>
<sequence length="263" mass="28065">MHLTTALSFASLLTAASTLPLQPRDSQAYKDVVIVLERITATVTTIGNHVAAWPGNPKRPNTFAQILNHIPILKQDCANLLSDLQVGTDWVQQTSKKDTLGVVDSVSIVPKLASLNSAVSAYKDAIVDKRAWADTSSSTPDLYEQLRLQKQWASRLSTAITQSLGVTTSWLGGPVGDFFFGAKLDEAIQAYAEGGKYRPSGSGAAQEGGLVAPYYYPAGTVPSVGPQNWPGGQGGLQGQGMPYPLQGQPSFQQQQGNIYVSDN</sequence>
<evidence type="ECO:0008006" key="5">
    <source>
        <dbReference type="Google" id="ProtNLM"/>
    </source>
</evidence>
<evidence type="ECO:0000313" key="3">
    <source>
        <dbReference type="EMBL" id="KAE9975796.1"/>
    </source>
</evidence>
<feature type="chain" id="PRO_5034237971" description="Cell wall protein" evidence="2">
    <location>
        <begin position="19"/>
        <end position="263"/>
    </location>
</feature>
<feature type="signal peptide" evidence="2">
    <location>
        <begin position="1"/>
        <end position="18"/>
    </location>
</feature>
<dbReference type="EMBL" id="WNWS01000187">
    <property type="protein sequence ID" value="KAE9975796.1"/>
    <property type="molecule type" value="Genomic_DNA"/>
</dbReference>
<dbReference type="Pfam" id="PF12296">
    <property type="entry name" value="HsbA"/>
    <property type="match status" value="1"/>
</dbReference>
<evidence type="ECO:0000256" key="2">
    <source>
        <dbReference type="SAM" id="SignalP"/>
    </source>
</evidence>
<feature type="compositionally biased region" description="Low complexity" evidence="1">
    <location>
        <begin position="239"/>
        <end position="255"/>
    </location>
</feature>
<name>A0A8H3USB9_VENIN</name>
<accession>A0A8H3USB9</accession>
<evidence type="ECO:0000313" key="4">
    <source>
        <dbReference type="Proteomes" id="UP000447873"/>
    </source>
</evidence>
<comment type="caution">
    <text evidence="3">The sequence shown here is derived from an EMBL/GenBank/DDBJ whole genome shotgun (WGS) entry which is preliminary data.</text>
</comment>
<dbReference type="AlphaFoldDB" id="A0A8H3USB9"/>
<dbReference type="InterPro" id="IPR021054">
    <property type="entry name" value="Cell_wall_mannoprotein_1"/>
</dbReference>
<dbReference type="Proteomes" id="UP000447873">
    <property type="component" value="Unassembled WGS sequence"/>
</dbReference>